<dbReference type="Gene3D" id="3.30.2000.30">
    <property type="match status" value="1"/>
</dbReference>
<dbReference type="Proteomes" id="UP000811255">
    <property type="component" value="Unassembled WGS sequence"/>
</dbReference>
<evidence type="ECO:0000313" key="2">
    <source>
        <dbReference type="Proteomes" id="UP000811255"/>
    </source>
</evidence>
<keyword evidence="2" id="KW-1185">Reference proteome</keyword>
<dbReference type="InterPro" id="IPR021508">
    <property type="entry name" value="Gp17-like"/>
</dbReference>
<proteinExistence type="predicted"/>
<reference evidence="1 2" key="1">
    <citation type="submission" date="2021-05" db="EMBL/GenBank/DDBJ databases">
        <title>Croceibacterium sp. LX-88 genome sequence.</title>
        <authorList>
            <person name="Luo X."/>
        </authorList>
    </citation>
    <scope>NUCLEOTIDE SEQUENCE [LARGE SCALE GENOMIC DNA]</scope>
    <source>
        <strain evidence="1 2">LX-88</strain>
    </source>
</reference>
<evidence type="ECO:0000313" key="1">
    <source>
        <dbReference type="EMBL" id="MBT2135112.1"/>
    </source>
</evidence>
<dbReference type="InterPro" id="IPR053745">
    <property type="entry name" value="Viral_Tail_Comp_sf"/>
</dbReference>
<gene>
    <name evidence="1" type="ORF">KK137_12305</name>
</gene>
<dbReference type="EMBL" id="JAHFVK010000002">
    <property type="protein sequence ID" value="MBT2135112.1"/>
    <property type="molecule type" value="Genomic_DNA"/>
</dbReference>
<sequence length="129" mass="14157">MESLLRSTLLGWLRADPALGGRLNSVTEEAPSRTAPPWLGIVASASADWSTKDRRGREIRVALELHCRGDDPAAATALTEAIEARIEALPRTQPGLEIANTTFLRSRAEQRPANLRAVLLEYRFRVLAA</sequence>
<dbReference type="RefSeq" id="WP_214536715.1">
    <property type="nucleotide sequence ID" value="NZ_JAHFVK010000002.1"/>
</dbReference>
<accession>A0ABS5W6Z1</accession>
<comment type="caution">
    <text evidence="1">The sequence shown here is derived from an EMBL/GenBank/DDBJ whole genome shotgun (WGS) entry which is preliminary data.</text>
</comment>
<organism evidence="1 2">
    <name type="scientific">Croceibacterium selenioxidans</name>
    <dbReference type="NCBI Taxonomy" id="2838833"/>
    <lineage>
        <taxon>Bacteria</taxon>
        <taxon>Pseudomonadati</taxon>
        <taxon>Pseudomonadota</taxon>
        <taxon>Alphaproteobacteria</taxon>
        <taxon>Sphingomonadales</taxon>
        <taxon>Erythrobacteraceae</taxon>
        <taxon>Croceibacterium</taxon>
    </lineage>
</organism>
<name>A0ABS5W6Z1_9SPHN</name>
<dbReference type="Pfam" id="PF11367">
    <property type="entry name" value="Tail_completion_gp17"/>
    <property type="match status" value="1"/>
</dbReference>
<protein>
    <submittedName>
        <fullName evidence="1">DUF3168 domain-containing protein</fullName>
    </submittedName>
</protein>